<protein>
    <submittedName>
        <fullName evidence="2">Uncharacterized protein</fullName>
    </submittedName>
</protein>
<name>A0A0A8ZAB3_ARUDO</name>
<feature type="region of interest" description="Disordered" evidence="1">
    <location>
        <begin position="55"/>
        <end position="77"/>
    </location>
</feature>
<proteinExistence type="predicted"/>
<dbReference type="EMBL" id="GBRH01264250">
    <property type="protein sequence ID" value="JAD33645.1"/>
    <property type="molecule type" value="Transcribed_RNA"/>
</dbReference>
<organism evidence="2">
    <name type="scientific">Arundo donax</name>
    <name type="common">Giant reed</name>
    <name type="synonym">Donax arundinaceus</name>
    <dbReference type="NCBI Taxonomy" id="35708"/>
    <lineage>
        <taxon>Eukaryota</taxon>
        <taxon>Viridiplantae</taxon>
        <taxon>Streptophyta</taxon>
        <taxon>Embryophyta</taxon>
        <taxon>Tracheophyta</taxon>
        <taxon>Spermatophyta</taxon>
        <taxon>Magnoliopsida</taxon>
        <taxon>Liliopsida</taxon>
        <taxon>Poales</taxon>
        <taxon>Poaceae</taxon>
        <taxon>PACMAD clade</taxon>
        <taxon>Arundinoideae</taxon>
        <taxon>Arundineae</taxon>
        <taxon>Arundo</taxon>
    </lineage>
</organism>
<evidence type="ECO:0000313" key="2">
    <source>
        <dbReference type="EMBL" id="JAD33645.1"/>
    </source>
</evidence>
<reference evidence="2" key="1">
    <citation type="submission" date="2014-09" db="EMBL/GenBank/DDBJ databases">
        <authorList>
            <person name="Magalhaes I.L.F."/>
            <person name="Oliveira U."/>
            <person name="Santos F.R."/>
            <person name="Vidigal T.H.D.A."/>
            <person name="Brescovit A.D."/>
            <person name="Santos A.J."/>
        </authorList>
    </citation>
    <scope>NUCLEOTIDE SEQUENCE</scope>
    <source>
        <tissue evidence="2">Shoot tissue taken approximately 20 cm above the soil surface</tissue>
    </source>
</reference>
<accession>A0A0A8ZAB3</accession>
<evidence type="ECO:0000256" key="1">
    <source>
        <dbReference type="SAM" id="MobiDB-lite"/>
    </source>
</evidence>
<dbReference type="AlphaFoldDB" id="A0A0A8ZAB3"/>
<sequence>MIREMRTIWTTSSAGRLLWSRLSGAERQRWRHREARLWVRVASLVERRATISPRTASGRSLMRSTPAPSSPLPKPSGDSWQWDSFDSLIGWGWGRSAAAWASGGCSSCGDKLTMSSDFSFSGVSLLFLARGAAASVSMLGGSRTFNRIDERL</sequence>
<reference evidence="2" key="2">
    <citation type="journal article" date="2015" name="Data Brief">
        <title>Shoot transcriptome of the giant reed, Arundo donax.</title>
        <authorList>
            <person name="Barrero R.A."/>
            <person name="Guerrero F.D."/>
            <person name="Moolhuijzen P."/>
            <person name="Goolsby J.A."/>
            <person name="Tidwell J."/>
            <person name="Bellgard S.E."/>
            <person name="Bellgard M.I."/>
        </authorList>
    </citation>
    <scope>NUCLEOTIDE SEQUENCE</scope>
    <source>
        <tissue evidence="2">Shoot tissue taken approximately 20 cm above the soil surface</tissue>
    </source>
</reference>
<feature type="compositionally biased region" description="Polar residues" evidence="1">
    <location>
        <begin position="55"/>
        <end position="67"/>
    </location>
</feature>